<sequence>MTIDLNCDMGESFGAWKMGHDSDIMPYIHSANIACGFHAGDPHTMRKTVADAIKHNVNIGAHPGFNDLIGFGRRNIPITPEQAYDLVVVQIGALAAVAKSQGAKLHHVKPHGALYNMSANNEGLATAIAQAVYDVDPSLILFTLANSKAVTIAQSLGLTVKQEVFADRSYQDDGMLTPRTQAGAMITEIEVSIQQVLHMVKDGFVIAQSGKKIPIQADTLCIHGDQAGALVFAQKIHSVLKQEGLIA</sequence>
<keyword evidence="1" id="KW-0067">ATP-binding</keyword>
<keyword evidence="3" id="KW-1185">Reference proteome</keyword>
<dbReference type="PANTHER" id="PTHR30292">
    <property type="entry name" value="UNCHARACTERIZED PROTEIN YBGL-RELATED"/>
    <property type="match status" value="1"/>
</dbReference>
<dbReference type="GO" id="GO:0005524">
    <property type="term" value="F:ATP binding"/>
    <property type="evidence" value="ECO:0007669"/>
    <property type="project" value="UniProtKB-UniRule"/>
</dbReference>
<dbReference type="InterPro" id="IPR005501">
    <property type="entry name" value="LamB/YcsF/PxpA-like"/>
</dbReference>
<dbReference type="InterPro" id="IPR011330">
    <property type="entry name" value="Glyco_hydro/deAcase_b/a-brl"/>
</dbReference>
<dbReference type="EMBL" id="JABGBN010000001">
    <property type="protein sequence ID" value="NOL50881.1"/>
    <property type="molecule type" value="Genomic_DNA"/>
</dbReference>
<comment type="similarity">
    <text evidence="1">Belongs to the LamB/PxpA family.</text>
</comment>
<name>A0A849P2L0_9BURK</name>
<dbReference type="GO" id="GO:0017168">
    <property type="term" value="F:5-oxoprolinase (ATP-hydrolyzing) activity"/>
    <property type="evidence" value="ECO:0007669"/>
    <property type="project" value="UniProtKB-UniRule"/>
</dbReference>
<comment type="caution">
    <text evidence="2">The sequence shown here is derived from an EMBL/GenBank/DDBJ whole genome shotgun (WGS) entry which is preliminary data.</text>
</comment>
<dbReference type="Pfam" id="PF03746">
    <property type="entry name" value="LamB_YcsF"/>
    <property type="match status" value="1"/>
</dbReference>
<dbReference type="EC" id="3.5.2.9" evidence="1"/>
<comment type="catalytic activity">
    <reaction evidence="1">
        <text>5-oxo-L-proline + ATP + 2 H2O = L-glutamate + ADP + phosphate + H(+)</text>
        <dbReference type="Rhea" id="RHEA:10348"/>
        <dbReference type="ChEBI" id="CHEBI:15377"/>
        <dbReference type="ChEBI" id="CHEBI:15378"/>
        <dbReference type="ChEBI" id="CHEBI:29985"/>
        <dbReference type="ChEBI" id="CHEBI:30616"/>
        <dbReference type="ChEBI" id="CHEBI:43474"/>
        <dbReference type="ChEBI" id="CHEBI:58402"/>
        <dbReference type="ChEBI" id="CHEBI:456216"/>
        <dbReference type="EC" id="3.5.2.9"/>
    </reaction>
</comment>
<dbReference type="PANTHER" id="PTHR30292:SF0">
    <property type="entry name" value="5-OXOPROLINASE SUBUNIT A"/>
    <property type="match status" value="1"/>
</dbReference>
<dbReference type="AlphaFoldDB" id="A0A849P2L0"/>
<dbReference type="HAMAP" id="MF_00691">
    <property type="entry name" value="PxpA"/>
    <property type="match status" value="1"/>
</dbReference>
<comment type="subunit">
    <text evidence="1">Forms a complex composed of PxpA, PxpB and PxpC.</text>
</comment>
<keyword evidence="1" id="KW-0547">Nucleotide-binding</keyword>
<proteinExistence type="inferred from homology"/>
<dbReference type="NCBIfam" id="NF003816">
    <property type="entry name" value="PRK05406.1-5"/>
    <property type="match status" value="1"/>
</dbReference>
<gene>
    <name evidence="1" type="primary">pxpA</name>
    <name evidence="2" type="ORF">HKX39_01640</name>
</gene>
<evidence type="ECO:0000313" key="2">
    <source>
        <dbReference type="EMBL" id="NOL50881.1"/>
    </source>
</evidence>
<dbReference type="Proteomes" id="UP000537862">
    <property type="component" value="Unassembled WGS sequence"/>
</dbReference>
<dbReference type="GO" id="GO:0005975">
    <property type="term" value="P:carbohydrate metabolic process"/>
    <property type="evidence" value="ECO:0007669"/>
    <property type="project" value="InterPro"/>
</dbReference>
<dbReference type="CDD" id="cd10787">
    <property type="entry name" value="LamB_YcsF_like"/>
    <property type="match status" value="1"/>
</dbReference>
<dbReference type="SUPFAM" id="SSF88713">
    <property type="entry name" value="Glycoside hydrolase/deacetylase"/>
    <property type="match status" value="1"/>
</dbReference>
<comment type="function">
    <text evidence="1">Catalyzes the cleavage of 5-oxoproline to form L-glutamate coupled to the hydrolysis of ATP to ADP and inorganic phosphate.</text>
</comment>
<accession>A0A849P2L0</accession>
<dbReference type="Gene3D" id="3.20.20.370">
    <property type="entry name" value="Glycoside hydrolase/deacetylase"/>
    <property type="match status" value="1"/>
</dbReference>
<keyword evidence="1" id="KW-0378">Hydrolase</keyword>
<reference evidence="2 3" key="1">
    <citation type="submission" date="2020-05" db="EMBL/GenBank/DDBJ databases">
        <authorList>
            <person name="Niu N."/>
        </authorList>
    </citation>
    <scope>NUCLEOTIDE SEQUENCE [LARGE SCALE GENOMIC DNA]</scope>
    <source>
        <strain evidence="2 3">3340-03</strain>
    </source>
</reference>
<dbReference type="NCBIfam" id="NF003814">
    <property type="entry name" value="PRK05406.1-3"/>
    <property type="match status" value="1"/>
</dbReference>
<dbReference type="RefSeq" id="WP_171679563.1">
    <property type="nucleotide sequence ID" value="NZ_JABGBN010000001.1"/>
</dbReference>
<protein>
    <recommendedName>
        <fullName evidence="1">5-oxoprolinase subunit A</fullName>
        <shortName evidence="1">5-OPase subunit A</shortName>
        <ecNumber evidence="1">3.5.2.9</ecNumber>
    </recommendedName>
    <alternativeName>
        <fullName evidence="1">5-oxoprolinase (ATP-hydrolyzing) subunit A</fullName>
    </alternativeName>
</protein>
<evidence type="ECO:0000313" key="3">
    <source>
        <dbReference type="Proteomes" id="UP000537862"/>
    </source>
</evidence>
<organism evidence="2 3">
    <name type="scientific">Pelistega suis</name>
    <dbReference type="NCBI Taxonomy" id="1631957"/>
    <lineage>
        <taxon>Bacteria</taxon>
        <taxon>Pseudomonadati</taxon>
        <taxon>Pseudomonadota</taxon>
        <taxon>Betaproteobacteria</taxon>
        <taxon>Burkholderiales</taxon>
        <taxon>Alcaligenaceae</taxon>
        <taxon>Pelistega</taxon>
    </lineage>
</organism>
<evidence type="ECO:0000256" key="1">
    <source>
        <dbReference type="HAMAP-Rule" id="MF_00691"/>
    </source>
</evidence>